<dbReference type="WBParaSite" id="MBELARI_LOCUS7218">
    <property type="protein sequence ID" value="MBELARI_LOCUS7218"/>
    <property type="gene ID" value="MBELARI_LOCUS7218"/>
</dbReference>
<evidence type="ECO:0000313" key="1">
    <source>
        <dbReference type="Proteomes" id="UP000887575"/>
    </source>
</evidence>
<evidence type="ECO:0000313" key="2">
    <source>
        <dbReference type="WBParaSite" id="MBELARI_LOCUS7218"/>
    </source>
</evidence>
<name>A0AAF3JAV9_9BILA</name>
<accession>A0AAF3JAV9</accession>
<reference evidence="2" key="1">
    <citation type="submission" date="2024-02" db="UniProtKB">
        <authorList>
            <consortium name="WormBaseParasite"/>
        </authorList>
    </citation>
    <scope>IDENTIFICATION</scope>
</reference>
<sequence length="189" mass="21648">MARSLNCWPERAGTRRKAFTALHLDFSRDEPNSIIDVDTNLLNKSFYSSFWTLKLVCSPPAEWTFCDIDCGSGDQAIDEANARENARDDIFEALTESYNTLGLAPPSIQLIYHPKSININRGNHPPNGPILYIPRLINGTLSRMNYEVEITINVFPPLADFHKKQLANFMLHNLSLKRKAKFRERISFY</sequence>
<dbReference type="Proteomes" id="UP000887575">
    <property type="component" value="Unassembled WGS sequence"/>
</dbReference>
<dbReference type="AlphaFoldDB" id="A0AAF3JAV9"/>
<protein>
    <submittedName>
        <fullName evidence="2">Uncharacterized protein</fullName>
    </submittedName>
</protein>
<organism evidence="1 2">
    <name type="scientific">Mesorhabditis belari</name>
    <dbReference type="NCBI Taxonomy" id="2138241"/>
    <lineage>
        <taxon>Eukaryota</taxon>
        <taxon>Metazoa</taxon>
        <taxon>Ecdysozoa</taxon>
        <taxon>Nematoda</taxon>
        <taxon>Chromadorea</taxon>
        <taxon>Rhabditida</taxon>
        <taxon>Rhabditina</taxon>
        <taxon>Rhabditomorpha</taxon>
        <taxon>Rhabditoidea</taxon>
        <taxon>Rhabditidae</taxon>
        <taxon>Mesorhabditinae</taxon>
        <taxon>Mesorhabditis</taxon>
    </lineage>
</organism>
<keyword evidence="1" id="KW-1185">Reference proteome</keyword>
<proteinExistence type="predicted"/>